<evidence type="ECO:0000313" key="1">
    <source>
        <dbReference type="EMBL" id="CAB5228840.1"/>
    </source>
</evidence>
<accession>A0A6J7XCM4</accession>
<gene>
    <name evidence="1" type="ORF">UFOVP1545_36</name>
</gene>
<dbReference type="EMBL" id="LR798389">
    <property type="protein sequence ID" value="CAB5228840.1"/>
    <property type="molecule type" value="Genomic_DNA"/>
</dbReference>
<protein>
    <submittedName>
        <fullName evidence="1">Uncharacterized protein</fullName>
    </submittedName>
</protein>
<sequence length="143" mass="16080">MAIPTGAKPMSNSQTQLISLAEAWTEAKESERAANAARIAIEEQIIAITGANEDSRETHYLPDGLKIIVVGKLTYRGDLVEIAEQTADWPDQFKIVRTKLELDEPKIRKIRAVNPSLWKRIAEYIETKPAKTGIMIERSQHEL</sequence>
<reference evidence="1" key="1">
    <citation type="submission" date="2020-05" db="EMBL/GenBank/DDBJ databases">
        <authorList>
            <person name="Chiriac C."/>
            <person name="Salcher M."/>
            <person name="Ghai R."/>
            <person name="Kavagutti S V."/>
        </authorList>
    </citation>
    <scope>NUCLEOTIDE SEQUENCE</scope>
</reference>
<organism evidence="1">
    <name type="scientific">uncultured Caudovirales phage</name>
    <dbReference type="NCBI Taxonomy" id="2100421"/>
    <lineage>
        <taxon>Viruses</taxon>
        <taxon>Duplodnaviria</taxon>
        <taxon>Heunggongvirae</taxon>
        <taxon>Uroviricota</taxon>
        <taxon>Caudoviricetes</taxon>
        <taxon>Peduoviridae</taxon>
        <taxon>Maltschvirus</taxon>
        <taxon>Maltschvirus maltsch</taxon>
    </lineage>
</organism>
<name>A0A6J7XCM4_9CAUD</name>
<proteinExistence type="predicted"/>